<evidence type="ECO:0000313" key="4">
    <source>
        <dbReference type="Proteomes" id="UP000198620"/>
    </source>
</evidence>
<dbReference type="EMBL" id="FOBH01000005">
    <property type="protein sequence ID" value="SEL11250.1"/>
    <property type="molecule type" value="Genomic_DNA"/>
</dbReference>
<evidence type="ECO:0000256" key="2">
    <source>
        <dbReference type="SAM" id="SignalP"/>
    </source>
</evidence>
<sequence>MKIFWITAGSLAALGFQPAMAYQDALTGQIGPGPANNQATQRGQENKASRLRGYESRENSQSRSRAQQNVPPKPWEARPWEQAQDVRPDESRQRDMRKLEETRRAGRKARKERVERQKEKAQTLSYQDRVKQRQTKWQKHQLESERYVAGTLPRR</sequence>
<keyword evidence="2" id="KW-0732">Signal</keyword>
<protein>
    <submittedName>
        <fullName evidence="3">Uncharacterized protein</fullName>
    </submittedName>
</protein>
<dbReference type="AlphaFoldDB" id="A0A1H7MIV2"/>
<feature type="signal peptide" evidence="2">
    <location>
        <begin position="1"/>
        <end position="21"/>
    </location>
</feature>
<dbReference type="OrthoDB" id="8566320at2"/>
<evidence type="ECO:0000313" key="3">
    <source>
        <dbReference type="EMBL" id="SEL11250.1"/>
    </source>
</evidence>
<reference evidence="3 4" key="1">
    <citation type="submission" date="2016-10" db="EMBL/GenBank/DDBJ databases">
        <authorList>
            <person name="de Groot N.N."/>
        </authorList>
    </citation>
    <scope>NUCLEOTIDE SEQUENCE [LARGE SCALE GENOMIC DNA]</scope>
    <source>
        <strain evidence="3 4">Nv1</strain>
    </source>
</reference>
<proteinExistence type="predicted"/>
<keyword evidence="4" id="KW-1185">Reference proteome</keyword>
<feature type="chain" id="PRO_5011691647" evidence="2">
    <location>
        <begin position="22"/>
        <end position="155"/>
    </location>
</feature>
<name>A0A1H7MIV2_9PROT</name>
<accession>A0A1H7MIV2</accession>
<feature type="compositionally biased region" description="Polar residues" evidence="1">
    <location>
        <begin position="61"/>
        <end position="70"/>
    </location>
</feature>
<dbReference type="STRING" id="1233.SAMN05216387_105106"/>
<gene>
    <name evidence="3" type="ORF">SAMN05216387_105106</name>
</gene>
<feature type="compositionally biased region" description="Basic and acidic residues" evidence="1">
    <location>
        <begin position="44"/>
        <end position="60"/>
    </location>
</feature>
<feature type="compositionally biased region" description="Basic and acidic residues" evidence="1">
    <location>
        <begin position="75"/>
        <end position="104"/>
    </location>
</feature>
<dbReference type="Proteomes" id="UP000198620">
    <property type="component" value="Unassembled WGS sequence"/>
</dbReference>
<evidence type="ECO:0000256" key="1">
    <source>
        <dbReference type="SAM" id="MobiDB-lite"/>
    </source>
</evidence>
<feature type="compositionally biased region" description="Basic and acidic residues" evidence="1">
    <location>
        <begin position="112"/>
        <end position="121"/>
    </location>
</feature>
<organism evidence="3 4">
    <name type="scientific">Nitrosovibrio tenuis</name>
    <dbReference type="NCBI Taxonomy" id="1233"/>
    <lineage>
        <taxon>Bacteria</taxon>
        <taxon>Pseudomonadati</taxon>
        <taxon>Pseudomonadota</taxon>
        <taxon>Betaproteobacteria</taxon>
        <taxon>Nitrosomonadales</taxon>
        <taxon>Nitrosomonadaceae</taxon>
        <taxon>Nitrosovibrio</taxon>
    </lineage>
</organism>
<dbReference type="RefSeq" id="WP_090828562.1">
    <property type="nucleotide sequence ID" value="NZ_FOBH01000005.1"/>
</dbReference>
<feature type="region of interest" description="Disordered" evidence="1">
    <location>
        <begin position="28"/>
        <end position="139"/>
    </location>
</feature>